<feature type="transmembrane region" description="Helical" evidence="1">
    <location>
        <begin position="286"/>
        <end position="310"/>
    </location>
</feature>
<evidence type="ECO:0000313" key="3">
    <source>
        <dbReference type="Proteomes" id="UP001596406"/>
    </source>
</evidence>
<feature type="transmembrane region" description="Helical" evidence="1">
    <location>
        <begin position="410"/>
        <end position="428"/>
    </location>
</feature>
<feature type="transmembrane region" description="Helical" evidence="1">
    <location>
        <begin position="39"/>
        <end position="58"/>
    </location>
</feature>
<feature type="transmembrane region" description="Helical" evidence="1">
    <location>
        <begin position="330"/>
        <end position="349"/>
    </location>
</feature>
<keyword evidence="1" id="KW-0812">Transmembrane</keyword>
<dbReference type="AlphaFoldDB" id="A0ABD5U6H0"/>
<accession>A0ABD5U6H0</accession>
<sequence length="643" mass="70156">MNAVGVLGHRRAGTVLSLLFVVLAVVGVTVPYVVGLGALSLLGVYIAVPLVAVAALYWSRVDASAVERLDTTRFRLLVGAYFLCLGVSILLLGVAPVRPFAYYGVVAVASTLVFAQIPSAESAERTVAVLLQTVLLTLSLVWGVAFKYNYYFARTDVFPHAWYTEVLLASGEVTTTFDDYRAFPLWHLLGASEDLLSGVGWAPRYYLFLTSGLVFGAVAVGVYLLAMRLFDSRRIALTAAWLTPLNTFVLQYATEAIPRSVTSFLGIGLFLAMLSRGRAFRALFGLFALGIVVYHPVTVPFLFVIVGVFYGAQRLVPGTADASLVRLSDVGILLAVQVVYWVGWAPYIVEHVVENVRSTGASGGTTGVTNSGILASPLGEVANYVQFSFLVLFVGYALVVCVSKRDVPPAGVVTVVAAALLSTLSFPGPLLFLQSVSENFNVFRFGQYTYPLISVAAGAGLVWLTRSRFRWPSSRHVMRGFVLLLVLSMSFTAVSNDFVASDNPVVERQFYTFYLSESEQDGLETLVDVTPGLVMADYISCRYLTYSPHTETCHILEVDPEAGRVFFGGESNLVVVRDGELRDRGAIQLFPTTEFVETPSYDAYLTYVDRESPVWEDLADRNKVYATDDVEAYAASGRAENRE</sequence>
<feature type="transmembrane region" description="Helical" evidence="1">
    <location>
        <begin position="100"/>
        <end position="117"/>
    </location>
</feature>
<feature type="transmembrane region" description="Helical" evidence="1">
    <location>
        <begin position="256"/>
        <end position="274"/>
    </location>
</feature>
<comment type="caution">
    <text evidence="2">The sequence shown here is derived from an EMBL/GenBank/DDBJ whole genome shotgun (WGS) entry which is preliminary data.</text>
</comment>
<protein>
    <recommendedName>
        <fullName evidence="4">Glycosyltransferase RgtA/B/C/D-like domain-containing protein</fullName>
    </recommendedName>
</protein>
<evidence type="ECO:0000313" key="2">
    <source>
        <dbReference type="EMBL" id="MFC6836145.1"/>
    </source>
</evidence>
<feature type="transmembrane region" description="Helical" evidence="1">
    <location>
        <begin position="12"/>
        <end position="33"/>
    </location>
</feature>
<evidence type="ECO:0000256" key="1">
    <source>
        <dbReference type="SAM" id="Phobius"/>
    </source>
</evidence>
<gene>
    <name evidence="2" type="ORF">ACFQHK_06445</name>
</gene>
<reference evidence="2 3" key="1">
    <citation type="journal article" date="2019" name="Int. J. Syst. Evol. Microbiol.">
        <title>The Global Catalogue of Microorganisms (GCM) 10K type strain sequencing project: providing services to taxonomists for standard genome sequencing and annotation.</title>
        <authorList>
            <consortium name="The Broad Institute Genomics Platform"/>
            <consortium name="The Broad Institute Genome Sequencing Center for Infectious Disease"/>
            <person name="Wu L."/>
            <person name="Ma J."/>
        </authorList>
    </citation>
    <scope>NUCLEOTIDE SEQUENCE [LARGE SCALE GENOMIC DNA]</scope>
    <source>
        <strain evidence="2 3">PSRA2</strain>
    </source>
</reference>
<dbReference type="RefSeq" id="WP_304447839.1">
    <property type="nucleotide sequence ID" value="NZ_JARRAH010000001.1"/>
</dbReference>
<dbReference type="EMBL" id="JBHSXM010000001">
    <property type="protein sequence ID" value="MFC6836145.1"/>
    <property type="molecule type" value="Genomic_DNA"/>
</dbReference>
<feature type="transmembrane region" description="Helical" evidence="1">
    <location>
        <begin position="448"/>
        <end position="465"/>
    </location>
</feature>
<keyword evidence="1" id="KW-1133">Transmembrane helix</keyword>
<keyword evidence="1" id="KW-0472">Membrane</keyword>
<feature type="transmembrane region" description="Helical" evidence="1">
    <location>
        <begin position="477"/>
        <end position="494"/>
    </location>
</feature>
<dbReference type="Proteomes" id="UP001596406">
    <property type="component" value="Unassembled WGS sequence"/>
</dbReference>
<feature type="transmembrane region" description="Helical" evidence="1">
    <location>
        <begin position="129"/>
        <end position="150"/>
    </location>
</feature>
<evidence type="ECO:0008006" key="4">
    <source>
        <dbReference type="Google" id="ProtNLM"/>
    </source>
</evidence>
<name>A0ABD5U6H0_9EURY</name>
<feature type="transmembrane region" description="Helical" evidence="1">
    <location>
        <begin position="205"/>
        <end position="226"/>
    </location>
</feature>
<feature type="transmembrane region" description="Helical" evidence="1">
    <location>
        <begin position="384"/>
        <end position="403"/>
    </location>
</feature>
<organism evidence="2 3">
    <name type="scientific">Halomarina ordinaria</name>
    <dbReference type="NCBI Taxonomy" id="3033939"/>
    <lineage>
        <taxon>Archaea</taxon>
        <taxon>Methanobacteriati</taxon>
        <taxon>Methanobacteriota</taxon>
        <taxon>Stenosarchaea group</taxon>
        <taxon>Halobacteria</taxon>
        <taxon>Halobacteriales</taxon>
        <taxon>Natronomonadaceae</taxon>
        <taxon>Halomarina</taxon>
    </lineage>
</organism>
<feature type="transmembrane region" description="Helical" evidence="1">
    <location>
        <begin position="74"/>
        <end position="94"/>
    </location>
</feature>
<keyword evidence="3" id="KW-1185">Reference proteome</keyword>
<proteinExistence type="predicted"/>